<dbReference type="RefSeq" id="WP_139095014.1">
    <property type="nucleotide sequence ID" value="NZ_VDFW01000002.1"/>
</dbReference>
<gene>
    <name evidence="1" type="ORF">FG385_02895</name>
</gene>
<dbReference type="AlphaFoldDB" id="A0A5C4MAZ9"/>
<organism evidence="1 2">
    <name type="scientific">Amycolatopsis alkalitolerans</name>
    <dbReference type="NCBI Taxonomy" id="2547244"/>
    <lineage>
        <taxon>Bacteria</taxon>
        <taxon>Bacillati</taxon>
        <taxon>Actinomycetota</taxon>
        <taxon>Actinomycetes</taxon>
        <taxon>Pseudonocardiales</taxon>
        <taxon>Pseudonocardiaceae</taxon>
        <taxon>Amycolatopsis</taxon>
    </lineage>
</organism>
<evidence type="ECO:0000313" key="1">
    <source>
        <dbReference type="EMBL" id="TNC29070.1"/>
    </source>
</evidence>
<evidence type="ECO:0008006" key="3">
    <source>
        <dbReference type="Google" id="ProtNLM"/>
    </source>
</evidence>
<proteinExistence type="predicted"/>
<name>A0A5C4MAZ9_9PSEU</name>
<sequence length="110" mass="11332">MAGDGFKVDPAELHKFGDYLSRTTAPAVQQSASGVHAANGFDDQAFGVILAQILAIPARIALAAVAGNVDKASQDITQVAESTVKAAEAYRNQDEAALSGLGDFAKELGQ</sequence>
<reference evidence="1 2" key="1">
    <citation type="submission" date="2019-06" db="EMBL/GenBank/DDBJ databases">
        <title>Amycolatopsis alkalitolerans sp. nov., isolated from Gastrodia elata Blume.</title>
        <authorList>
            <person name="Narsing Rao M.P."/>
            <person name="Li W.J."/>
        </authorList>
    </citation>
    <scope>NUCLEOTIDE SEQUENCE [LARGE SCALE GENOMIC DNA]</scope>
    <source>
        <strain evidence="1 2">SYSUP0005</strain>
    </source>
</reference>
<keyword evidence="2" id="KW-1185">Reference proteome</keyword>
<dbReference type="Proteomes" id="UP000305546">
    <property type="component" value="Unassembled WGS sequence"/>
</dbReference>
<evidence type="ECO:0000313" key="2">
    <source>
        <dbReference type="Proteomes" id="UP000305546"/>
    </source>
</evidence>
<comment type="caution">
    <text evidence="1">The sequence shown here is derived from an EMBL/GenBank/DDBJ whole genome shotgun (WGS) entry which is preliminary data.</text>
</comment>
<dbReference type="EMBL" id="VDFW01000002">
    <property type="protein sequence ID" value="TNC29070.1"/>
    <property type="molecule type" value="Genomic_DNA"/>
</dbReference>
<protein>
    <recommendedName>
        <fullName evidence="3">ESX-1 secretion-associated protein</fullName>
    </recommendedName>
</protein>
<dbReference type="OrthoDB" id="3625024at2"/>
<accession>A0A5C4MAZ9</accession>